<organism evidence="1 2">
    <name type="scientific">Steinernema glaseri</name>
    <dbReference type="NCBI Taxonomy" id="37863"/>
    <lineage>
        <taxon>Eukaryota</taxon>
        <taxon>Metazoa</taxon>
        <taxon>Ecdysozoa</taxon>
        <taxon>Nematoda</taxon>
        <taxon>Chromadorea</taxon>
        <taxon>Rhabditida</taxon>
        <taxon>Tylenchina</taxon>
        <taxon>Panagrolaimomorpha</taxon>
        <taxon>Strongyloidoidea</taxon>
        <taxon>Steinernematidae</taxon>
        <taxon>Steinernema</taxon>
    </lineage>
</organism>
<name>A0A1I7XZC0_9BILA</name>
<dbReference type="AlphaFoldDB" id="A0A1I7XZC0"/>
<accession>A0A1I7XZC0</accession>
<keyword evidence="1" id="KW-1185">Reference proteome</keyword>
<dbReference type="WBParaSite" id="L893_g11141.t1">
    <property type="protein sequence ID" value="L893_g11141.t1"/>
    <property type="gene ID" value="L893_g11141"/>
</dbReference>
<reference evidence="2" key="1">
    <citation type="submission" date="2016-11" db="UniProtKB">
        <authorList>
            <consortium name="WormBaseParasite"/>
        </authorList>
    </citation>
    <scope>IDENTIFICATION</scope>
</reference>
<evidence type="ECO:0000313" key="1">
    <source>
        <dbReference type="Proteomes" id="UP000095287"/>
    </source>
</evidence>
<protein>
    <submittedName>
        <fullName evidence="2">GLUE N-terminal domain-containing protein</fullName>
    </submittedName>
</protein>
<dbReference type="Proteomes" id="UP000095287">
    <property type="component" value="Unplaced"/>
</dbReference>
<evidence type="ECO:0000313" key="2">
    <source>
        <dbReference type="WBParaSite" id="L893_g11141.t1"/>
    </source>
</evidence>
<sequence>MAVDVQVHGSLDNDAAAYGRGQLCATSARLVFVEDRKERAGLKGLRKGELQETGWLFVRFSMGDNPVWSAVKQNSEQSVLNPTYTNVNLIHKRAKS</sequence>
<proteinExistence type="predicted"/>